<evidence type="ECO:0000256" key="8">
    <source>
        <dbReference type="ARBA" id="ARBA00022833"/>
    </source>
</evidence>
<dbReference type="OrthoDB" id="69641at2759"/>
<keyword evidence="10" id="KW-0812">Transmembrane</keyword>
<dbReference type="OMA" id="PYPGCEN"/>
<dbReference type="SMART" id="SM00647">
    <property type="entry name" value="IBR"/>
    <property type="match status" value="2"/>
</dbReference>
<dbReference type="InterPro" id="IPR002867">
    <property type="entry name" value="IBR_dom"/>
</dbReference>
<dbReference type="eggNOG" id="KOG1815">
    <property type="taxonomic scope" value="Eukaryota"/>
</dbReference>
<dbReference type="PROSITE" id="PS51873">
    <property type="entry name" value="TRIAD"/>
    <property type="match status" value="1"/>
</dbReference>
<evidence type="ECO:0000256" key="4">
    <source>
        <dbReference type="ARBA" id="ARBA00022723"/>
    </source>
</evidence>
<dbReference type="InterPro" id="IPR044066">
    <property type="entry name" value="TRIAD_supradom"/>
</dbReference>
<name>T1K675_TETUR</name>
<dbReference type="InterPro" id="IPR031127">
    <property type="entry name" value="E3_UB_ligase_RBR"/>
</dbReference>
<dbReference type="InterPro" id="IPR013083">
    <property type="entry name" value="Znf_RING/FYVE/PHD"/>
</dbReference>
<evidence type="ECO:0000256" key="1">
    <source>
        <dbReference type="ARBA" id="ARBA00001798"/>
    </source>
</evidence>
<keyword evidence="4" id="KW-0479">Metal-binding</keyword>
<dbReference type="Gene3D" id="1.20.120.1750">
    <property type="match status" value="1"/>
</dbReference>
<keyword evidence="6" id="KW-0863">Zinc-finger</keyword>
<dbReference type="AlphaFoldDB" id="T1K675"/>
<dbReference type="Pfam" id="PF22191">
    <property type="entry name" value="IBR_1"/>
    <property type="match status" value="1"/>
</dbReference>
<keyword evidence="3" id="KW-0808">Transferase</keyword>
<dbReference type="GO" id="GO:0061630">
    <property type="term" value="F:ubiquitin protein ligase activity"/>
    <property type="evidence" value="ECO:0007669"/>
    <property type="project" value="UniProtKB-EC"/>
</dbReference>
<evidence type="ECO:0000313" key="13">
    <source>
        <dbReference type="Proteomes" id="UP000015104"/>
    </source>
</evidence>
<accession>T1K675</accession>
<gene>
    <name evidence="12" type="primary">107360715</name>
</gene>
<feature type="region of interest" description="Disordered" evidence="9">
    <location>
        <begin position="1"/>
        <end position="23"/>
    </location>
</feature>
<dbReference type="Proteomes" id="UP000015104">
    <property type="component" value="Unassembled WGS sequence"/>
</dbReference>
<dbReference type="SUPFAM" id="SSF57850">
    <property type="entry name" value="RING/U-box"/>
    <property type="match status" value="3"/>
</dbReference>
<dbReference type="HOGENOM" id="CLU_035717_0_0_1"/>
<dbReference type="GO" id="GO:0016567">
    <property type="term" value="P:protein ubiquitination"/>
    <property type="evidence" value="ECO:0007669"/>
    <property type="project" value="InterPro"/>
</dbReference>
<feature type="transmembrane region" description="Helical" evidence="10">
    <location>
        <begin position="294"/>
        <end position="320"/>
    </location>
</feature>
<dbReference type="EMBL" id="CAEY01001593">
    <property type="status" value="NOT_ANNOTATED_CDS"/>
    <property type="molecule type" value="Genomic_DNA"/>
</dbReference>
<evidence type="ECO:0000256" key="7">
    <source>
        <dbReference type="ARBA" id="ARBA00022786"/>
    </source>
</evidence>
<proteinExistence type="predicted"/>
<feature type="compositionally biased region" description="Low complexity" evidence="9">
    <location>
        <begin position="14"/>
        <end position="23"/>
    </location>
</feature>
<evidence type="ECO:0000256" key="6">
    <source>
        <dbReference type="ARBA" id="ARBA00022771"/>
    </source>
</evidence>
<feature type="domain" description="RING-type" evidence="11">
    <location>
        <begin position="50"/>
        <end position="273"/>
    </location>
</feature>
<evidence type="ECO:0000259" key="11">
    <source>
        <dbReference type="PROSITE" id="PS51873"/>
    </source>
</evidence>
<evidence type="ECO:0000256" key="10">
    <source>
        <dbReference type="SAM" id="Phobius"/>
    </source>
</evidence>
<organism evidence="12 13">
    <name type="scientific">Tetranychus urticae</name>
    <name type="common">Two-spotted spider mite</name>
    <dbReference type="NCBI Taxonomy" id="32264"/>
    <lineage>
        <taxon>Eukaryota</taxon>
        <taxon>Metazoa</taxon>
        <taxon>Ecdysozoa</taxon>
        <taxon>Arthropoda</taxon>
        <taxon>Chelicerata</taxon>
        <taxon>Arachnida</taxon>
        <taxon>Acari</taxon>
        <taxon>Acariformes</taxon>
        <taxon>Trombidiformes</taxon>
        <taxon>Prostigmata</taxon>
        <taxon>Eleutherengona</taxon>
        <taxon>Raphignathae</taxon>
        <taxon>Tetranychoidea</taxon>
        <taxon>Tetranychidae</taxon>
        <taxon>Tetranychus</taxon>
    </lineage>
</organism>
<keyword evidence="5" id="KW-0677">Repeat</keyword>
<comment type="catalytic activity">
    <reaction evidence="1">
        <text>[E2 ubiquitin-conjugating enzyme]-S-ubiquitinyl-L-cysteine + [acceptor protein]-L-lysine = [E2 ubiquitin-conjugating enzyme]-L-cysteine + [acceptor protein]-N(6)-ubiquitinyl-L-lysine.</text>
        <dbReference type="EC" id="2.3.2.31"/>
    </reaction>
</comment>
<dbReference type="EC" id="2.3.2.31" evidence="2"/>
<reference evidence="13" key="1">
    <citation type="submission" date="2011-08" db="EMBL/GenBank/DDBJ databases">
        <authorList>
            <person name="Rombauts S."/>
        </authorList>
    </citation>
    <scope>NUCLEOTIDE SEQUENCE</scope>
    <source>
        <strain evidence="13">London</strain>
    </source>
</reference>
<keyword evidence="7" id="KW-0833">Ubl conjugation pathway</keyword>
<evidence type="ECO:0000313" key="12">
    <source>
        <dbReference type="EnsemblMetazoa" id="tetur05g08870.1"/>
    </source>
</evidence>
<dbReference type="CDD" id="cd20350">
    <property type="entry name" value="Rcat_RBR_RNF217"/>
    <property type="match status" value="1"/>
</dbReference>
<evidence type="ECO:0000256" key="9">
    <source>
        <dbReference type="SAM" id="MobiDB-lite"/>
    </source>
</evidence>
<dbReference type="EnsemblMetazoa" id="tetur05g08870.1">
    <property type="protein sequence ID" value="tetur05g08870.1"/>
    <property type="gene ID" value="tetur05g08870"/>
</dbReference>
<evidence type="ECO:0000256" key="3">
    <source>
        <dbReference type="ARBA" id="ARBA00022679"/>
    </source>
</evidence>
<dbReference type="InterPro" id="IPR047552">
    <property type="entry name" value="Rcat_RBR_RNF217"/>
</dbReference>
<dbReference type="STRING" id="32264.T1K675"/>
<dbReference type="Pfam" id="PF01485">
    <property type="entry name" value="IBR"/>
    <property type="match status" value="1"/>
</dbReference>
<keyword evidence="10" id="KW-0472">Membrane</keyword>
<keyword evidence="13" id="KW-1185">Reference proteome</keyword>
<keyword evidence="10" id="KW-1133">Transmembrane helix</keyword>
<keyword evidence="8" id="KW-0862">Zinc</keyword>
<dbReference type="PANTHER" id="PTHR11685">
    <property type="entry name" value="RBR FAMILY RING FINGER AND IBR DOMAIN-CONTAINING"/>
    <property type="match status" value="1"/>
</dbReference>
<sequence length="332" mass="37647">METYAIITPPPSPLSSTHSSTNSTDLPSFVDGNVTLDNGGVLILDIGSESEEECKICYQNLALARRSCCDYATCTDCLRQYFASQVEMGSMRIECINIQCHFPVDPEEIASLLDSKLRDIYFRLIQENNCNLLAKTCPSCSTMYTLKNSQQLRTMKKMVKKDSTSSRVKCDECQYYWCFLCHAPWHQGLTCGQYRQGDRLLKVWAKQLSQGQLNAQRCPKCKTFIQKSGGCDHMHCNRCKTGFCYRCGEPLRRLKFFGDHYSKFSIFGCKYRYKKESPIQRKAIRGAVFASKLFLAPVLGSLIFCAGTLFVSVAVAFLPFYGVVTIYKRCCC</sequence>
<evidence type="ECO:0000256" key="5">
    <source>
        <dbReference type="ARBA" id="ARBA00022737"/>
    </source>
</evidence>
<dbReference type="KEGG" id="tut:107360715"/>
<reference evidence="12" key="2">
    <citation type="submission" date="2015-06" db="UniProtKB">
        <authorList>
            <consortium name="EnsemblMetazoa"/>
        </authorList>
    </citation>
    <scope>IDENTIFICATION</scope>
</reference>
<evidence type="ECO:0000256" key="2">
    <source>
        <dbReference type="ARBA" id="ARBA00012251"/>
    </source>
</evidence>
<protein>
    <recommendedName>
        <fullName evidence="2">RBR-type E3 ubiquitin transferase</fullName>
        <ecNumber evidence="2">2.3.2.31</ecNumber>
    </recommendedName>
</protein>
<dbReference type="GO" id="GO:0008270">
    <property type="term" value="F:zinc ion binding"/>
    <property type="evidence" value="ECO:0007669"/>
    <property type="project" value="UniProtKB-KW"/>
</dbReference>
<dbReference type="Gene3D" id="3.30.40.10">
    <property type="entry name" value="Zinc/RING finger domain, C3HC4 (zinc finger)"/>
    <property type="match status" value="1"/>
</dbReference>